<proteinExistence type="predicted"/>
<dbReference type="EMBL" id="VKAC01000001">
    <property type="protein sequence ID" value="TXR58052.1"/>
    <property type="molecule type" value="Genomic_DNA"/>
</dbReference>
<keyword evidence="3" id="KW-1185">Reference proteome</keyword>
<sequence length="122" mass="12122">MTGALLGWGVLALAALYAAGLVRAAHRATSGAPGADRAGLLRRAVAATTGLVAARALAPGEDVVTLVWGLLVAAWAWALLVGAASVHHLPWRAAGGPGPRRTVTDLAAEAALLVVAVAVLVP</sequence>
<organism evidence="2 3">
    <name type="scientific">Quadrisphaera setariae</name>
    <dbReference type="NCBI Taxonomy" id="2593304"/>
    <lineage>
        <taxon>Bacteria</taxon>
        <taxon>Bacillati</taxon>
        <taxon>Actinomycetota</taxon>
        <taxon>Actinomycetes</taxon>
        <taxon>Kineosporiales</taxon>
        <taxon>Kineosporiaceae</taxon>
        <taxon>Quadrisphaera</taxon>
    </lineage>
</organism>
<keyword evidence="1" id="KW-0472">Membrane</keyword>
<comment type="caution">
    <text evidence="2">The sequence shown here is derived from an EMBL/GenBank/DDBJ whole genome shotgun (WGS) entry which is preliminary data.</text>
</comment>
<accession>A0A5C8ZJI7</accession>
<evidence type="ECO:0000256" key="1">
    <source>
        <dbReference type="SAM" id="Phobius"/>
    </source>
</evidence>
<protein>
    <submittedName>
        <fullName evidence="2">Uncharacterized protein</fullName>
    </submittedName>
</protein>
<evidence type="ECO:0000313" key="3">
    <source>
        <dbReference type="Proteomes" id="UP000321234"/>
    </source>
</evidence>
<feature type="transmembrane region" description="Helical" evidence="1">
    <location>
        <begin position="65"/>
        <end position="86"/>
    </location>
</feature>
<keyword evidence="1" id="KW-0812">Transmembrane</keyword>
<keyword evidence="1" id="KW-1133">Transmembrane helix</keyword>
<dbReference type="Proteomes" id="UP000321234">
    <property type="component" value="Unassembled WGS sequence"/>
</dbReference>
<dbReference type="RefSeq" id="WP_147924663.1">
    <property type="nucleotide sequence ID" value="NZ_VKAC01000001.1"/>
</dbReference>
<feature type="transmembrane region" description="Helical" evidence="1">
    <location>
        <begin position="40"/>
        <end position="58"/>
    </location>
</feature>
<gene>
    <name evidence="2" type="ORF">FMM08_02240</name>
</gene>
<reference evidence="2 3" key="1">
    <citation type="submission" date="2019-07" db="EMBL/GenBank/DDBJ databases">
        <title>Quadrisphaera sp. strain DD2A genome sequencing and assembly.</title>
        <authorList>
            <person name="Kim I."/>
        </authorList>
    </citation>
    <scope>NUCLEOTIDE SEQUENCE [LARGE SCALE GENOMIC DNA]</scope>
    <source>
        <strain evidence="2 3">DD2A</strain>
    </source>
</reference>
<name>A0A5C8ZJI7_9ACTN</name>
<evidence type="ECO:0000313" key="2">
    <source>
        <dbReference type="EMBL" id="TXR58052.1"/>
    </source>
</evidence>
<dbReference type="AlphaFoldDB" id="A0A5C8ZJI7"/>